<protein>
    <recommendedName>
        <fullName evidence="6">Phage protein</fullName>
    </recommendedName>
</protein>
<dbReference type="AlphaFoldDB" id="A0AAX0QTE0"/>
<dbReference type="EMBL" id="NIPK01000002">
    <property type="protein sequence ID" value="RIZ56266.1"/>
    <property type="molecule type" value="Genomic_DNA"/>
</dbReference>
<gene>
    <name evidence="2" type="ORF">B5C07_07800</name>
    <name evidence="3" type="ORF">CDL68_01625</name>
</gene>
<dbReference type="Proteomes" id="UP000266198">
    <property type="component" value="Unassembled WGS sequence"/>
</dbReference>
<evidence type="ECO:0000313" key="5">
    <source>
        <dbReference type="Proteomes" id="UP000266198"/>
    </source>
</evidence>
<evidence type="ECO:0000256" key="1">
    <source>
        <dbReference type="SAM" id="Coils"/>
    </source>
</evidence>
<evidence type="ECO:0000313" key="2">
    <source>
        <dbReference type="EMBL" id="PCF50102.1"/>
    </source>
</evidence>
<reference evidence="3 5" key="2">
    <citation type="submission" date="2017-06" db="EMBL/GenBank/DDBJ databases">
        <title>Identification of a new gene, sdsY, involved in staphylococcal internalization in non-professional phagocytic cells (NPPCs).</title>
        <authorList>
            <person name="Maali Y."/>
            <person name="Martins-Simoes P."/>
            <person name="Trouillet-Assant S."/>
            <person name="Laurent F."/>
            <person name="Diot A."/>
            <person name="Verhoeven P."/>
            <person name="Bouvard D."/>
            <person name="Vandenesch F."/>
            <person name="Bes M."/>
        </authorList>
    </citation>
    <scope>NUCLEOTIDE SEQUENCE [LARGE SCALE GENOMIC DNA]</scope>
    <source>
        <strain evidence="3 5">Heidy</strain>
    </source>
</reference>
<keyword evidence="1" id="KW-0175">Coiled coil</keyword>
<dbReference type="RefSeq" id="WP_096597402.1">
    <property type="nucleotide sequence ID" value="NZ_LR134263.1"/>
</dbReference>
<comment type="caution">
    <text evidence="2">The sequence shown here is derived from an EMBL/GenBank/DDBJ whole genome shotgun (WGS) entry which is preliminary data.</text>
</comment>
<reference evidence="2 4" key="1">
    <citation type="journal article" date="2017" name="PLoS ONE">
        <title>Development of a real-time PCR for detection of Staphylococcus pseudintermedius using a novel automated comparison of whole-genome sequences.</title>
        <authorList>
            <person name="Verstappen K.M."/>
            <person name="Huijbregts L."/>
            <person name="Spaninks M."/>
            <person name="Wagenaar J.A."/>
            <person name="Fluit A.C."/>
            <person name="Duim B."/>
        </authorList>
    </citation>
    <scope>NUCLEOTIDE SEQUENCE [LARGE SCALE GENOMIC DNA]</scope>
    <source>
        <strain evidence="2 4">15S02591-1</strain>
    </source>
</reference>
<feature type="coiled-coil region" evidence="1">
    <location>
        <begin position="25"/>
        <end position="52"/>
    </location>
</feature>
<organism evidence="2 4">
    <name type="scientific">Staphylococcus delphini</name>
    <dbReference type="NCBI Taxonomy" id="53344"/>
    <lineage>
        <taxon>Bacteria</taxon>
        <taxon>Bacillati</taxon>
        <taxon>Bacillota</taxon>
        <taxon>Bacilli</taxon>
        <taxon>Bacillales</taxon>
        <taxon>Staphylococcaceae</taxon>
        <taxon>Staphylococcus</taxon>
        <taxon>Staphylococcus intermedius group</taxon>
    </lineage>
</organism>
<evidence type="ECO:0008006" key="6">
    <source>
        <dbReference type="Google" id="ProtNLM"/>
    </source>
</evidence>
<sequence length="146" mass="17070">MKRNRRLIYGALGEYIVHGNDNFLNSEQIKIANEYNKELQKLLKESLRERRLRKITTFISKTPSYILQGLSNIVNALIIPFEWIAMKMDDIAVTHENKINLTVSKLETADNLNTYAHDVVLPLLEDAETDDMFELHQKEIKKLKRN</sequence>
<evidence type="ECO:0000313" key="3">
    <source>
        <dbReference type="EMBL" id="RIZ56266.1"/>
    </source>
</evidence>
<dbReference type="EMBL" id="MWUR01000010">
    <property type="protein sequence ID" value="PCF50102.1"/>
    <property type="molecule type" value="Genomic_DNA"/>
</dbReference>
<evidence type="ECO:0000313" key="4">
    <source>
        <dbReference type="Proteomes" id="UP000217473"/>
    </source>
</evidence>
<dbReference type="Proteomes" id="UP000217473">
    <property type="component" value="Unassembled WGS sequence"/>
</dbReference>
<proteinExistence type="predicted"/>
<accession>A0AAX0QTE0</accession>
<name>A0AAX0QTE0_9STAP</name>
<keyword evidence="5" id="KW-1185">Reference proteome</keyword>